<keyword evidence="8" id="KW-0967">Endosome</keyword>
<keyword evidence="9" id="KW-0653">Protein transport</keyword>
<dbReference type="GO" id="GO:0031901">
    <property type="term" value="C:early endosome membrane"/>
    <property type="evidence" value="ECO:0007669"/>
    <property type="project" value="UniProtKB-SubCell"/>
</dbReference>
<accession>A0A8C5PJ79</accession>
<dbReference type="Gene3D" id="1.20.1270.60">
    <property type="entry name" value="Arfaptin homology (AH) domain/BAR domain"/>
    <property type="match status" value="1"/>
</dbReference>
<evidence type="ECO:0000256" key="14">
    <source>
        <dbReference type="SAM" id="Coils"/>
    </source>
</evidence>
<dbReference type="GO" id="GO:0005794">
    <property type="term" value="C:Golgi apparatus"/>
    <property type="evidence" value="ECO:0007669"/>
    <property type="project" value="UniProtKB-SubCell"/>
</dbReference>
<dbReference type="CDD" id="cd06880">
    <property type="entry name" value="PX_SNX22"/>
    <property type="match status" value="1"/>
</dbReference>
<dbReference type="CDD" id="cd07281">
    <property type="entry name" value="PX_SNX1"/>
    <property type="match status" value="1"/>
</dbReference>
<dbReference type="GO" id="GO:0034498">
    <property type="term" value="P:early endosome to Golgi transport"/>
    <property type="evidence" value="ECO:0007669"/>
    <property type="project" value="TreeGrafter"/>
</dbReference>
<protein>
    <recommendedName>
        <fullName evidence="5">Sorting nexin-1</fullName>
    </recommendedName>
</protein>
<keyword evidence="10" id="KW-0007">Acetylation</keyword>
<dbReference type="Proteomes" id="UP000694569">
    <property type="component" value="Unplaced"/>
</dbReference>
<dbReference type="Pfam" id="PF09325">
    <property type="entry name" value="Vps5"/>
    <property type="match status" value="1"/>
</dbReference>
<feature type="compositionally biased region" description="Acidic residues" evidence="15">
    <location>
        <begin position="14"/>
        <end position="35"/>
    </location>
</feature>
<comment type="subcellular location">
    <subcellularLocation>
        <location evidence="2">Cell projection</location>
        <location evidence="2">Lamellipodium</location>
    </subcellularLocation>
    <subcellularLocation>
        <location evidence="1">Early endosome membrane</location>
        <topology evidence="1">Peripheral membrane protein</topology>
        <orientation evidence="1">Cytoplasmic side</orientation>
    </subcellularLocation>
    <subcellularLocation>
        <location evidence="3">Golgi apparatus</location>
        <location evidence="3">trans-Golgi network membrane</location>
        <topology evidence="3">Peripheral membrane protein</topology>
        <orientation evidence="3">Cytoplasmic side</orientation>
    </subcellularLocation>
</comment>
<dbReference type="InterPro" id="IPR015404">
    <property type="entry name" value="Vps5_C"/>
</dbReference>
<evidence type="ECO:0000256" key="8">
    <source>
        <dbReference type="ARBA" id="ARBA00022753"/>
    </source>
</evidence>
<keyword evidence="12" id="KW-0472">Membrane</keyword>
<evidence type="ECO:0000256" key="5">
    <source>
        <dbReference type="ARBA" id="ARBA00020434"/>
    </source>
</evidence>
<dbReference type="SMART" id="SM00312">
    <property type="entry name" value="PX"/>
    <property type="match status" value="2"/>
</dbReference>
<gene>
    <name evidence="17" type="primary">SNX1</name>
</gene>
<dbReference type="FunFam" id="1.20.1270.60:FF:000012">
    <property type="entry name" value="Sorting nexin 2"/>
    <property type="match status" value="1"/>
</dbReference>
<sequence>MADESGVLQRVPPELDDEEEEEDSPGTDSDTEGEDIFTGAGRDVQTKKVSPPPSKENGLFMDDDDQDLFAESTVKLSVDSSQNGQKEEPRKGQLTTPMLIAACVPPKAKHKSYEELEEEEQEDQFDLNISITDPEKIGDGMNAYVAYQVTTQTNLPMFRSKRFAVKRRFSDFLGLYEKLSEKHSQNGLIIAPPPEKSLIGMTKVKVGKEDSSSSEFLERRRAALERYLQRIVSHPTLLQDPEVREFLEKEELPRAVSTQTLSGAGLLKMFSRATDAVNKMTIKMNESEIWFEDKLHEVENEEQHLRKLHAVVEMLVSHRKELALNTAQFAKSLAMLGSSEDNTALSRALSQLAEVEEKIEQLHQEQANSDFYFLAELLADYIRLLSAVRGVFDQRMKIWQRWQDGQVTLQKKRENEARLLWANKPDKLQQAKDEISEWESRVTQYEREFDRISATIRKEVARFEVFKVDVFFNGRRHTLDRRYSEFLSLHKLLKKTCEVPDFPPKRVPNWMSKVQEQRRQGLEAYIQGVLWYNKDVPKELLDFLKLRHFHPSKKNYSLDCKLTHKAVVGYCKDHYILPPDTELIENIILEGVLRGIYQQEASPGSKTDHPARDQVLGPQDQR</sequence>
<feature type="domain" description="PX" evidence="16">
    <location>
        <begin position="125"/>
        <end position="254"/>
    </location>
</feature>
<dbReference type="SUPFAM" id="SSF64268">
    <property type="entry name" value="PX domain"/>
    <property type="match status" value="2"/>
</dbReference>
<reference evidence="17" key="1">
    <citation type="submission" date="2025-08" db="UniProtKB">
        <authorList>
            <consortium name="Ensembl"/>
        </authorList>
    </citation>
    <scope>IDENTIFICATION</scope>
</reference>
<dbReference type="PROSITE" id="PS50195">
    <property type="entry name" value="PX"/>
    <property type="match status" value="2"/>
</dbReference>
<evidence type="ECO:0000256" key="10">
    <source>
        <dbReference type="ARBA" id="ARBA00022990"/>
    </source>
</evidence>
<dbReference type="GO" id="GO:0006886">
    <property type="term" value="P:intracellular protein transport"/>
    <property type="evidence" value="ECO:0007669"/>
    <property type="project" value="InterPro"/>
</dbReference>
<dbReference type="InterPro" id="IPR034901">
    <property type="entry name" value="PX_SNX1"/>
</dbReference>
<feature type="coiled-coil region" evidence="14">
    <location>
        <begin position="428"/>
        <end position="455"/>
    </location>
</feature>
<feature type="domain" description="PX" evidence="16">
    <location>
        <begin position="444"/>
        <end position="557"/>
    </location>
</feature>
<evidence type="ECO:0000256" key="7">
    <source>
        <dbReference type="ARBA" id="ARBA00022553"/>
    </source>
</evidence>
<dbReference type="PANTHER" id="PTHR10555">
    <property type="entry name" value="SORTING NEXIN"/>
    <property type="match status" value="1"/>
</dbReference>
<evidence type="ECO:0000256" key="6">
    <source>
        <dbReference type="ARBA" id="ARBA00022448"/>
    </source>
</evidence>
<dbReference type="OrthoDB" id="271164at2759"/>
<evidence type="ECO:0000256" key="2">
    <source>
        <dbReference type="ARBA" id="ARBA00004510"/>
    </source>
</evidence>
<keyword evidence="13" id="KW-0966">Cell projection</keyword>
<evidence type="ECO:0000313" key="17">
    <source>
        <dbReference type="Ensembl" id="ENSLLEP00000023633.1"/>
    </source>
</evidence>
<evidence type="ECO:0000256" key="3">
    <source>
        <dbReference type="ARBA" id="ARBA00004546"/>
    </source>
</evidence>
<dbReference type="InterPro" id="IPR036871">
    <property type="entry name" value="PX_dom_sf"/>
</dbReference>
<evidence type="ECO:0000256" key="4">
    <source>
        <dbReference type="ARBA" id="ARBA00010883"/>
    </source>
</evidence>
<dbReference type="Gene3D" id="3.30.1520.10">
    <property type="entry name" value="Phox-like domain"/>
    <property type="match status" value="1"/>
</dbReference>
<feature type="region of interest" description="Disordered" evidence="15">
    <location>
        <begin position="1"/>
        <end position="94"/>
    </location>
</feature>
<evidence type="ECO:0000256" key="11">
    <source>
        <dbReference type="ARBA" id="ARBA00023034"/>
    </source>
</evidence>
<feature type="region of interest" description="Disordered" evidence="15">
    <location>
        <begin position="600"/>
        <end position="622"/>
    </location>
</feature>
<dbReference type="GeneTree" id="ENSGT00940000155889"/>
<dbReference type="Ensembl" id="ENSLLET00000024538.1">
    <property type="protein sequence ID" value="ENSLLEP00000023633.1"/>
    <property type="gene ID" value="ENSLLEG00000015027.1"/>
</dbReference>
<keyword evidence="7" id="KW-0597">Phosphoprotein</keyword>
<dbReference type="GO" id="GO:0030027">
    <property type="term" value="C:lamellipodium"/>
    <property type="evidence" value="ECO:0007669"/>
    <property type="project" value="UniProtKB-SubCell"/>
</dbReference>
<reference evidence="17" key="2">
    <citation type="submission" date="2025-09" db="UniProtKB">
        <authorList>
            <consortium name="Ensembl"/>
        </authorList>
    </citation>
    <scope>IDENTIFICATION</scope>
</reference>
<dbReference type="InterPro" id="IPR027267">
    <property type="entry name" value="AH/BAR_dom_sf"/>
</dbReference>
<comment type="similarity">
    <text evidence="4">Belongs to the sorting nexin family.</text>
</comment>
<feature type="compositionally biased region" description="Polar residues" evidence="15">
    <location>
        <begin position="74"/>
        <end position="84"/>
    </location>
</feature>
<name>A0A8C5PJ79_9ANUR</name>
<evidence type="ECO:0000256" key="12">
    <source>
        <dbReference type="ARBA" id="ARBA00023136"/>
    </source>
</evidence>
<evidence type="ECO:0000313" key="18">
    <source>
        <dbReference type="Proteomes" id="UP000694569"/>
    </source>
</evidence>
<dbReference type="InterPro" id="IPR001683">
    <property type="entry name" value="PX_dom"/>
</dbReference>
<dbReference type="Pfam" id="PF00787">
    <property type="entry name" value="PX"/>
    <property type="match status" value="1"/>
</dbReference>
<evidence type="ECO:0000256" key="15">
    <source>
        <dbReference type="SAM" id="MobiDB-lite"/>
    </source>
</evidence>
<dbReference type="GO" id="GO:0035091">
    <property type="term" value="F:phosphatidylinositol binding"/>
    <property type="evidence" value="ECO:0007669"/>
    <property type="project" value="InterPro"/>
</dbReference>
<keyword evidence="6" id="KW-0813">Transport</keyword>
<dbReference type="GO" id="GO:0005829">
    <property type="term" value="C:cytosol"/>
    <property type="evidence" value="ECO:0007669"/>
    <property type="project" value="GOC"/>
</dbReference>
<keyword evidence="14" id="KW-0175">Coiled coil</keyword>
<dbReference type="PANTHER" id="PTHR10555:SF129">
    <property type="entry name" value="SORTING NEXIN-1"/>
    <property type="match status" value="1"/>
</dbReference>
<keyword evidence="11" id="KW-0333">Golgi apparatus</keyword>
<proteinExistence type="inferred from homology"/>
<evidence type="ECO:0000259" key="16">
    <source>
        <dbReference type="PROSITE" id="PS50195"/>
    </source>
</evidence>
<keyword evidence="18" id="KW-1185">Reference proteome</keyword>
<evidence type="ECO:0000256" key="13">
    <source>
        <dbReference type="ARBA" id="ARBA00023273"/>
    </source>
</evidence>
<dbReference type="FunFam" id="3.30.1520.10:FF:000015">
    <property type="entry name" value="Sorting nexin 1"/>
    <property type="match status" value="1"/>
</dbReference>
<dbReference type="AlphaFoldDB" id="A0A8C5PJ79"/>
<evidence type="ECO:0000256" key="1">
    <source>
        <dbReference type="ARBA" id="ARBA00004469"/>
    </source>
</evidence>
<organism evidence="17 18">
    <name type="scientific">Leptobrachium leishanense</name>
    <name type="common">Leishan spiny toad</name>
    <dbReference type="NCBI Taxonomy" id="445787"/>
    <lineage>
        <taxon>Eukaryota</taxon>
        <taxon>Metazoa</taxon>
        <taxon>Chordata</taxon>
        <taxon>Craniata</taxon>
        <taxon>Vertebrata</taxon>
        <taxon>Euteleostomi</taxon>
        <taxon>Amphibia</taxon>
        <taxon>Batrachia</taxon>
        <taxon>Anura</taxon>
        <taxon>Pelobatoidea</taxon>
        <taxon>Megophryidae</taxon>
        <taxon>Leptobrachium</taxon>
    </lineage>
</organism>
<evidence type="ECO:0000256" key="9">
    <source>
        <dbReference type="ARBA" id="ARBA00022927"/>
    </source>
</evidence>